<dbReference type="SUPFAM" id="SSF48403">
    <property type="entry name" value="Ankyrin repeat"/>
    <property type="match status" value="1"/>
</dbReference>
<evidence type="ECO:0000256" key="1">
    <source>
        <dbReference type="ARBA" id="ARBA00022737"/>
    </source>
</evidence>
<reference evidence="4" key="1">
    <citation type="journal article" date="2023" name="IScience">
        <title>Live-bearing cockroach genome reveals convergent evolutionary mechanisms linked to viviparity in insects and beyond.</title>
        <authorList>
            <person name="Fouks B."/>
            <person name="Harrison M.C."/>
            <person name="Mikhailova A.A."/>
            <person name="Marchal E."/>
            <person name="English S."/>
            <person name="Carruthers M."/>
            <person name="Jennings E.C."/>
            <person name="Chiamaka E.L."/>
            <person name="Frigard R.A."/>
            <person name="Pippel M."/>
            <person name="Attardo G.M."/>
            <person name="Benoit J.B."/>
            <person name="Bornberg-Bauer E."/>
            <person name="Tobe S.S."/>
        </authorList>
    </citation>
    <scope>NUCLEOTIDE SEQUENCE</scope>
    <source>
        <strain evidence="4">Stay&amp;Tobe</strain>
    </source>
</reference>
<dbReference type="EMBL" id="JASPKZ010001622">
    <property type="protein sequence ID" value="KAJ9597224.1"/>
    <property type="molecule type" value="Genomic_DNA"/>
</dbReference>
<feature type="repeat" description="ANK" evidence="3">
    <location>
        <begin position="181"/>
        <end position="213"/>
    </location>
</feature>
<evidence type="ECO:0000313" key="5">
    <source>
        <dbReference type="Proteomes" id="UP001233999"/>
    </source>
</evidence>
<dbReference type="PANTHER" id="PTHR24198">
    <property type="entry name" value="ANKYRIN REPEAT AND PROTEIN KINASE DOMAIN-CONTAINING PROTEIN"/>
    <property type="match status" value="1"/>
</dbReference>
<comment type="caution">
    <text evidence="4">The sequence shown here is derived from an EMBL/GenBank/DDBJ whole genome shotgun (WGS) entry which is preliminary data.</text>
</comment>
<name>A0AAD8EPF6_DIPPU</name>
<dbReference type="AlphaFoldDB" id="A0AAD8EPF6"/>
<evidence type="ECO:0000313" key="4">
    <source>
        <dbReference type="EMBL" id="KAJ9597224.1"/>
    </source>
</evidence>
<keyword evidence="5" id="KW-1185">Reference proteome</keyword>
<gene>
    <name evidence="4" type="ORF">L9F63_011898</name>
</gene>
<dbReference type="PANTHER" id="PTHR24198:SF165">
    <property type="entry name" value="ANKYRIN REPEAT-CONTAINING PROTEIN-RELATED"/>
    <property type="match status" value="1"/>
</dbReference>
<dbReference type="PROSITE" id="PS50088">
    <property type="entry name" value="ANK_REPEAT"/>
    <property type="match status" value="3"/>
</dbReference>
<protein>
    <submittedName>
        <fullName evidence="4">Uncharacterized protein</fullName>
    </submittedName>
</protein>
<organism evidence="4 5">
    <name type="scientific">Diploptera punctata</name>
    <name type="common">Pacific beetle cockroach</name>
    <dbReference type="NCBI Taxonomy" id="6984"/>
    <lineage>
        <taxon>Eukaryota</taxon>
        <taxon>Metazoa</taxon>
        <taxon>Ecdysozoa</taxon>
        <taxon>Arthropoda</taxon>
        <taxon>Hexapoda</taxon>
        <taxon>Insecta</taxon>
        <taxon>Pterygota</taxon>
        <taxon>Neoptera</taxon>
        <taxon>Polyneoptera</taxon>
        <taxon>Dictyoptera</taxon>
        <taxon>Blattodea</taxon>
        <taxon>Blaberoidea</taxon>
        <taxon>Blaberidae</taxon>
        <taxon>Diplopterinae</taxon>
        <taxon>Diploptera</taxon>
    </lineage>
</organism>
<dbReference type="PROSITE" id="PS50297">
    <property type="entry name" value="ANK_REP_REGION"/>
    <property type="match status" value="3"/>
</dbReference>
<sequence>MSIFNRSLTENVEESVNECDVLGRTALHIAVMYELPNETKVLLQHGADINLKDKLMELTPVEYAGRMCTLSAEVFDGSLLGTISMENKLVIAQIMDARPETITLWASKKKPDMCHESYLYIAAKHGLVNLLTHFVERRTNINSKVHGGHRLLLHELSYFGQVETMKVVLKLGAFCHIKDGYDNTALHIAVVRNHKDVINLLLDSKLDVNSKNISGCTALHLAVILCNYDIAELLVSYGADINAIDDNDYTPLSIAHSYQDFKMIQLLHNTNSG</sequence>
<accession>A0AAD8EPF6</accession>
<evidence type="ECO:0000256" key="2">
    <source>
        <dbReference type="ARBA" id="ARBA00023043"/>
    </source>
</evidence>
<dbReference type="InterPro" id="IPR002110">
    <property type="entry name" value="Ankyrin_rpt"/>
</dbReference>
<dbReference type="Proteomes" id="UP001233999">
    <property type="component" value="Unassembled WGS sequence"/>
</dbReference>
<keyword evidence="1" id="KW-0677">Repeat</keyword>
<proteinExistence type="predicted"/>
<dbReference type="PRINTS" id="PR01415">
    <property type="entry name" value="ANKYRIN"/>
</dbReference>
<evidence type="ECO:0000256" key="3">
    <source>
        <dbReference type="PROSITE-ProRule" id="PRU00023"/>
    </source>
</evidence>
<dbReference type="InterPro" id="IPR036770">
    <property type="entry name" value="Ankyrin_rpt-contain_sf"/>
</dbReference>
<dbReference type="Gene3D" id="1.25.40.20">
    <property type="entry name" value="Ankyrin repeat-containing domain"/>
    <property type="match status" value="3"/>
</dbReference>
<dbReference type="SMART" id="SM00248">
    <property type="entry name" value="ANK"/>
    <property type="match status" value="5"/>
</dbReference>
<reference evidence="4" key="2">
    <citation type="submission" date="2023-05" db="EMBL/GenBank/DDBJ databases">
        <authorList>
            <person name="Fouks B."/>
        </authorList>
    </citation>
    <scope>NUCLEOTIDE SEQUENCE</scope>
    <source>
        <strain evidence="4">Stay&amp;Tobe</strain>
        <tissue evidence="4">Testes</tissue>
    </source>
</reference>
<dbReference type="Pfam" id="PF00023">
    <property type="entry name" value="Ank"/>
    <property type="match status" value="1"/>
</dbReference>
<feature type="repeat" description="ANK" evidence="3">
    <location>
        <begin position="22"/>
        <end position="54"/>
    </location>
</feature>
<feature type="repeat" description="ANK" evidence="3">
    <location>
        <begin position="214"/>
        <end position="246"/>
    </location>
</feature>
<dbReference type="Pfam" id="PF12796">
    <property type="entry name" value="Ank_2"/>
    <property type="match status" value="1"/>
</dbReference>
<keyword evidence="2 3" id="KW-0040">ANK repeat</keyword>